<dbReference type="GO" id="GO:0006189">
    <property type="term" value="P:'de novo' IMP biosynthetic process"/>
    <property type="evidence" value="ECO:0007669"/>
    <property type="project" value="UniProtKB-UniRule"/>
</dbReference>
<dbReference type="InterPro" id="IPR001555">
    <property type="entry name" value="GART_AS"/>
</dbReference>
<dbReference type="PROSITE" id="PS00373">
    <property type="entry name" value="GART"/>
    <property type="match status" value="1"/>
</dbReference>
<proteinExistence type="inferred from homology"/>
<feature type="active site" description="Proton donor" evidence="6">
    <location>
        <position position="111"/>
    </location>
</feature>
<dbReference type="UniPathway" id="UPA00074">
    <property type="reaction ID" value="UER00126"/>
</dbReference>
<evidence type="ECO:0000256" key="2">
    <source>
        <dbReference type="ARBA" id="ARBA00022679"/>
    </source>
</evidence>
<dbReference type="PANTHER" id="PTHR43369">
    <property type="entry name" value="PHOSPHORIBOSYLGLYCINAMIDE FORMYLTRANSFERASE"/>
    <property type="match status" value="1"/>
</dbReference>
<evidence type="ECO:0000256" key="3">
    <source>
        <dbReference type="ARBA" id="ARBA00022755"/>
    </source>
</evidence>
<feature type="binding site" evidence="6">
    <location>
        <position position="109"/>
    </location>
    <ligand>
        <name>(6R)-10-formyltetrahydrofolate</name>
        <dbReference type="ChEBI" id="CHEBI:195366"/>
    </ligand>
</feature>
<dbReference type="InterPro" id="IPR004607">
    <property type="entry name" value="GART"/>
</dbReference>
<dbReference type="GO" id="GO:0005829">
    <property type="term" value="C:cytosol"/>
    <property type="evidence" value="ECO:0007669"/>
    <property type="project" value="TreeGrafter"/>
</dbReference>
<dbReference type="Pfam" id="PF00551">
    <property type="entry name" value="Formyl_trans_N"/>
    <property type="match status" value="1"/>
</dbReference>
<accession>A0A8J3DMT7</accession>
<keyword evidence="2 6" id="KW-0808">Transferase</keyword>
<dbReference type="CDD" id="cd08645">
    <property type="entry name" value="FMT_core_GART"/>
    <property type="match status" value="1"/>
</dbReference>
<dbReference type="SUPFAM" id="SSF53328">
    <property type="entry name" value="Formyltransferase"/>
    <property type="match status" value="1"/>
</dbReference>
<evidence type="ECO:0000256" key="6">
    <source>
        <dbReference type="HAMAP-Rule" id="MF_01930"/>
    </source>
</evidence>
<sequence length="235" mass="24848">MSRKKVVVLISGRGSNMNALIEASHDRDYPAEIIGVISDQADAPGLKAAQARGLSTVAVPRSGFSDKPAHEAALVDAIERMGAEIICLAGFMRLLSAEFVARFEGRMINIHPSLLPLFKGLDTHKRAIEAGMRVHGTTVHYVTAEMDGGPVIAQAAVPVLPNDTEASLGARVLKAEHAIYPLALALVASGKAAMQGGKTIYSGLEGMDFEEKASIVSPASWRGIADLQDLARITP</sequence>
<dbReference type="InterPro" id="IPR036477">
    <property type="entry name" value="Formyl_transf_N_sf"/>
</dbReference>
<evidence type="ECO:0000256" key="4">
    <source>
        <dbReference type="ARBA" id="ARBA00038440"/>
    </source>
</evidence>
<evidence type="ECO:0000313" key="8">
    <source>
        <dbReference type="EMBL" id="GHC68667.1"/>
    </source>
</evidence>
<dbReference type="AlphaFoldDB" id="A0A8J3DMT7"/>
<keyword evidence="3 6" id="KW-0658">Purine biosynthesis</keyword>
<reference evidence="8" key="2">
    <citation type="submission" date="2020-09" db="EMBL/GenBank/DDBJ databases">
        <authorList>
            <person name="Sun Q."/>
            <person name="Kim S."/>
        </authorList>
    </citation>
    <scope>NUCLEOTIDE SEQUENCE</scope>
    <source>
        <strain evidence="8">KCTC 42097</strain>
    </source>
</reference>
<dbReference type="HAMAP" id="MF_01930">
    <property type="entry name" value="PurN"/>
    <property type="match status" value="1"/>
</dbReference>
<comment type="similarity">
    <text evidence="4 6">Belongs to the GART family.</text>
</comment>
<comment type="caution">
    <text evidence="8">The sequence shown here is derived from an EMBL/GenBank/DDBJ whole genome shotgun (WGS) entry which is preliminary data.</text>
</comment>
<dbReference type="GO" id="GO:0004644">
    <property type="term" value="F:phosphoribosylglycinamide formyltransferase activity"/>
    <property type="evidence" value="ECO:0007669"/>
    <property type="project" value="UniProtKB-UniRule"/>
</dbReference>
<evidence type="ECO:0000256" key="5">
    <source>
        <dbReference type="ARBA" id="ARBA00047664"/>
    </source>
</evidence>
<comment type="pathway">
    <text evidence="1 6">Purine metabolism; IMP biosynthesis via de novo pathway; N(2)-formyl-N(1)-(5-phospho-D-ribosyl)glycinamide from N(1)-(5-phospho-D-ribosyl)glycinamide (10-formyl THF route): step 1/1.</text>
</comment>
<organism evidence="8 9">
    <name type="scientific">Limoniibacter endophyticus</name>
    <dbReference type="NCBI Taxonomy" id="1565040"/>
    <lineage>
        <taxon>Bacteria</taxon>
        <taxon>Pseudomonadati</taxon>
        <taxon>Pseudomonadota</taxon>
        <taxon>Alphaproteobacteria</taxon>
        <taxon>Hyphomicrobiales</taxon>
        <taxon>Bartonellaceae</taxon>
        <taxon>Limoniibacter</taxon>
    </lineage>
</organism>
<evidence type="ECO:0000313" key="9">
    <source>
        <dbReference type="Proteomes" id="UP000641137"/>
    </source>
</evidence>
<name>A0A8J3DMT7_9HYPH</name>
<feature type="site" description="Raises pKa of active site His" evidence="6">
    <location>
        <position position="147"/>
    </location>
</feature>
<evidence type="ECO:0000259" key="7">
    <source>
        <dbReference type="Pfam" id="PF00551"/>
    </source>
</evidence>
<feature type="domain" description="Formyl transferase N-terminal" evidence="7">
    <location>
        <begin position="4"/>
        <end position="184"/>
    </location>
</feature>
<feature type="binding site" evidence="6">
    <location>
        <begin position="14"/>
        <end position="16"/>
    </location>
    <ligand>
        <name>N(1)-(5-phospho-beta-D-ribosyl)glycinamide</name>
        <dbReference type="ChEBI" id="CHEBI:143788"/>
    </ligand>
</feature>
<dbReference type="NCBIfam" id="TIGR00639">
    <property type="entry name" value="PurN"/>
    <property type="match status" value="1"/>
</dbReference>
<dbReference type="PANTHER" id="PTHR43369:SF2">
    <property type="entry name" value="PHOSPHORIBOSYLGLYCINAMIDE FORMYLTRANSFERASE"/>
    <property type="match status" value="1"/>
</dbReference>
<dbReference type="InterPro" id="IPR002376">
    <property type="entry name" value="Formyl_transf_N"/>
</dbReference>
<dbReference type="Proteomes" id="UP000641137">
    <property type="component" value="Unassembled WGS sequence"/>
</dbReference>
<feature type="binding site" evidence="6">
    <location>
        <begin position="92"/>
        <end position="95"/>
    </location>
    <ligand>
        <name>(6R)-10-formyltetrahydrofolate</name>
        <dbReference type="ChEBI" id="CHEBI:195366"/>
    </ligand>
</feature>
<gene>
    <name evidence="6 8" type="primary">purN</name>
    <name evidence="8" type="ORF">GCM10010136_13600</name>
</gene>
<evidence type="ECO:0000256" key="1">
    <source>
        <dbReference type="ARBA" id="ARBA00005054"/>
    </source>
</evidence>
<comment type="catalytic activity">
    <reaction evidence="5 6">
        <text>N(1)-(5-phospho-beta-D-ribosyl)glycinamide + (6R)-10-formyltetrahydrofolate = N(2)-formyl-N(1)-(5-phospho-beta-D-ribosyl)glycinamide + (6S)-5,6,7,8-tetrahydrofolate + H(+)</text>
        <dbReference type="Rhea" id="RHEA:15053"/>
        <dbReference type="ChEBI" id="CHEBI:15378"/>
        <dbReference type="ChEBI" id="CHEBI:57453"/>
        <dbReference type="ChEBI" id="CHEBI:143788"/>
        <dbReference type="ChEBI" id="CHEBI:147286"/>
        <dbReference type="ChEBI" id="CHEBI:195366"/>
        <dbReference type="EC" id="2.1.2.2"/>
    </reaction>
</comment>
<dbReference type="EC" id="2.1.2.2" evidence="6"/>
<reference evidence="8" key="1">
    <citation type="journal article" date="2014" name="Int. J. Syst. Evol. Microbiol.">
        <title>Complete genome sequence of Corynebacterium casei LMG S-19264T (=DSM 44701T), isolated from a smear-ripened cheese.</title>
        <authorList>
            <consortium name="US DOE Joint Genome Institute (JGI-PGF)"/>
            <person name="Walter F."/>
            <person name="Albersmeier A."/>
            <person name="Kalinowski J."/>
            <person name="Ruckert C."/>
        </authorList>
    </citation>
    <scope>NUCLEOTIDE SEQUENCE</scope>
    <source>
        <strain evidence="8">KCTC 42097</strain>
    </source>
</reference>
<protein>
    <recommendedName>
        <fullName evidence="6">Phosphoribosylglycinamide formyltransferase</fullName>
        <ecNumber evidence="6">2.1.2.2</ecNumber>
    </recommendedName>
    <alternativeName>
        <fullName evidence="6">5'-phosphoribosylglycinamide transformylase</fullName>
    </alternativeName>
    <alternativeName>
        <fullName evidence="6">GAR transformylase</fullName>
        <shortName evidence="6">GART</shortName>
    </alternativeName>
</protein>
<comment type="function">
    <text evidence="6">Catalyzes the transfer of a formyl group from 10-formyltetrahydrofolate to 5-phospho-ribosyl-glycinamide (GAR), producing 5-phospho-ribosyl-N-formylglycinamide (FGAR) and tetrahydrofolate.</text>
</comment>
<keyword evidence="9" id="KW-1185">Reference proteome</keyword>
<feature type="binding site" evidence="6">
    <location>
        <position position="67"/>
    </location>
    <ligand>
        <name>(6R)-10-formyltetrahydrofolate</name>
        <dbReference type="ChEBI" id="CHEBI:195366"/>
    </ligand>
</feature>
<dbReference type="Gene3D" id="3.40.50.170">
    <property type="entry name" value="Formyl transferase, N-terminal domain"/>
    <property type="match status" value="1"/>
</dbReference>
<dbReference type="EMBL" id="BMZO01000004">
    <property type="protein sequence ID" value="GHC68667.1"/>
    <property type="molecule type" value="Genomic_DNA"/>
</dbReference>
<dbReference type="RefSeq" id="WP_189489193.1">
    <property type="nucleotide sequence ID" value="NZ_BMZO01000004.1"/>
</dbReference>